<keyword evidence="4 6" id="KW-0862">Zinc</keyword>
<dbReference type="InterPro" id="IPR023561">
    <property type="entry name" value="Carbonic_anhydrase_a-class"/>
</dbReference>
<dbReference type="InterPro" id="IPR041891">
    <property type="entry name" value="Alpha_CA_prokaryot-like"/>
</dbReference>
<dbReference type="PANTHER" id="PTHR18952:SF236">
    <property type="entry name" value="ALPHA CARBONIC ANHYDRASE 1, CHLOROPLASTIC"/>
    <property type="match status" value="1"/>
</dbReference>
<dbReference type="Proteomes" id="UP000317650">
    <property type="component" value="Chromosome 2"/>
</dbReference>
<evidence type="ECO:0000313" key="8">
    <source>
        <dbReference type="EMBL" id="THU44554.1"/>
    </source>
</evidence>
<protein>
    <recommendedName>
        <fullName evidence="2 6">Carbonic anhydrase</fullName>
        <ecNumber evidence="2 6">4.2.1.1</ecNumber>
    </recommendedName>
</protein>
<evidence type="ECO:0000256" key="2">
    <source>
        <dbReference type="ARBA" id="ARBA00012925"/>
    </source>
</evidence>
<evidence type="ECO:0000256" key="6">
    <source>
        <dbReference type="RuleBase" id="RU367011"/>
    </source>
</evidence>
<feature type="chain" id="PRO_5025080536" description="Carbonic anhydrase" evidence="6">
    <location>
        <begin position="24"/>
        <end position="269"/>
    </location>
</feature>
<organism evidence="8 9">
    <name type="scientific">Musa balbisiana</name>
    <name type="common">Banana</name>
    <dbReference type="NCBI Taxonomy" id="52838"/>
    <lineage>
        <taxon>Eukaryota</taxon>
        <taxon>Viridiplantae</taxon>
        <taxon>Streptophyta</taxon>
        <taxon>Embryophyta</taxon>
        <taxon>Tracheophyta</taxon>
        <taxon>Spermatophyta</taxon>
        <taxon>Magnoliopsida</taxon>
        <taxon>Liliopsida</taxon>
        <taxon>Zingiberales</taxon>
        <taxon>Musaceae</taxon>
        <taxon>Musa</taxon>
    </lineage>
</organism>
<keyword evidence="3 6" id="KW-0479">Metal-binding</keyword>
<comment type="caution">
    <text evidence="8">The sequence shown here is derived from an EMBL/GenBank/DDBJ whole genome shotgun (WGS) entry which is preliminary data.</text>
</comment>
<evidence type="ECO:0000256" key="5">
    <source>
        <dbReference type="ARBA" id="ARBA00023239"/>
    </source>
</evidence>
<dbReference type="PROSITE" id="PS51144">
    <property type="entry name" value="ALPHA_CA_2"/>
    <property type="match status" value="1"/>
</dbReference>
<feature type="signal peptide" evidence="6">
    <location>
        <begin position="1"/>
        <end position="23"/>
    </location>
</feature>
<reference evidence="8 9" key="1">
    <citation type="journal article" date="2019" name="Nat. Plants">
        <title>Genome sequencing of Musa balbisiana reveals subgenome evolution and function divergence in polyploid bananas.</title>
        <authorList>
            <person name="Yao X."/>
        </authorList>
    </citation>
    <scope>NUCLEOTIDE SEQUENCE [LARGE SCALE GENOMIC DNA]</scope>
    <source>
        <strain evidence="9">cv. DH-PKW</strain>
        <tissue evidence="8">Leaves</tissue>
    </source>
</reference>
<comment type="similarity">
    <text evidence="6">Belongs to the alpha-carbonic anhydrase family.</text>
</comment>
<name>A0A4S8IAL7_MUSBA</name>
<dbReference type="InterPro" id="IPR036398">
    <property type="entry name" value="CA_dom_sf"/>
</dbReference>
<dbReference type="AlphaFoldDB" id="A0A4S8IAL7"/>
<comment type="catalytic activity">
    <reaction evidence="6">
        <text>hydrogencarbonate + H(+) = CO2 + H2O</text>
        <dbReference type="Rhea" id="RHEA:10748"/>
        <dbReference type="ChEBI" id="CHEBI:15377"/>
        <dbReference type="ChEBI" id="CHEBI:15378"/>
        <dbReference type="ChEBI" id="CHEBI:16526"/>
        <dbReference type="ChEBI" id="CHEBI:17544"/>
        <dbReference type="EC" id="4.2.1.1"/>
    </reaction>
</comment>
<sequence length="269" mass="29891">MAAGRATLTLGVASLLLVAYASAHDFVRFGYRGAIGPDKWGSLCPDYQLCSKGKHQSPINIVKDDVVYDPKLEPLQRDYAATNATLVDNGFNIALRYDSGVGHVIVGGKNYTLIQMHWHSPSEHTIDGERFPVELHLVHSSDDGNITVVAILYQFGRPDPFLSQIKNKVAELAKEVCAGDEEAHVPVGIVQTRAMKRHSRKYFRYVGSLTTPPCTENVIWNILGKVREMTAEQLAELKAPLHEEYYNNSRPTQPLNGRTVLLYDESKAS</sequence>
<dbReference type="GO" id="GO:0004089">
    <property type="term" value="F:carbonate dehydratase activity"/>
    <property type="evidence" value="ECO:0007669"/>
    <property type="project" value="UniProtKB-UniRule"/>
</dbReference>
<dbReference type="Pfam" id="PF00194">
    <property type="entry name" value="Carb_anhydrase"/>
    <property type="match status" value="1"/>
</dbReference>
<evidence type="ECO:0000256" key="1">
    <source>
        <dbReference type="ARBA" id="ARBA00001947"/>
    </source>
</evidence>
<accession>A0A4S8IAL7</accession>
<dbReference type="SUPFAM" id="SSF51069">
    <property type="entry name" value="Carbonic anhydrase"/>
    <property type="match status" value="1"/>
</dbReference>
<comment type="cofactor">
    <cofactor evidence="1 6">
        <name>Zn(2+)</name>
        <dbReference type="ChEBI" id="CHEBI:29105"/>
    </cofactor>
</comment>
<dbReference type="InterPro" id="IPR018338">
    <property type="entry name" value="Carbonic_anhydrase_a-class_CS"/>
</dbReference>
<dbReference type="GO" id="GO:0006730">
    <property type="term" value="P:one-carbon metabolic process"/>
    <property type="evidence" value="ECO:0007669"/>
    <property type="project" value="TreeGrafter"/>
</dbReference>
<dbReference type="EC" id="4.2.1.1" evidence="2 6"/>
<dbReference type="InterPro" id="IPR001148">
    <property type="entry name" value="CA_dom"/>
</dbReference>
<dbReference type="EMBL" id="PYDT01000011">
    <property type="protein sequence ID" value="THU44554.1"/>
    <property type="molecule type" value="Genomic_DNA"/>
</dbReference>
<comment type="function">
    <text evidence="6">Reversible hydration of carbon dioxide.</text>
</comment>
<keyword evidence="6" id="KW-0732">Signal</keyword>
<gene>
    <name evidence="8" type="ORF">C4D60_Mb02t08600</name>
</gene>
<dbReference type="SMART" id="SM01057">
    <property type="entry name" value="Carb_anhydrase"/>
    <property type="match status" value="1"/>
</dbReference>
<evidence type="ECO:0000313" key="9">
    <source>
        <dbReference type="Proteomes" id="UP000317650"/>
    </source>
</evidence>
<dbReference type="PANTHER" id="PTHR18952">
    <property type="entry name" value="CARBONIC ANHYDRASE"/>
    <property type="match status" value="1"/>
</dbReference>
<dbReference type="GO" id="GO:0008270">
    <property type="term" value="F:zinc ion binding"/>
    <property type="evidence" value="ECO:0007669"/>
    <property type="project" value="UniProtKB-UniRule"/>
</dbReference>
<evidence type="ECO:0000256" key="3">
    <source>
        <dbReference type="ARBA" id="ARBA00022723"/>
    </source>
</evidence>
<evidence type="ECO:0000259" key="7">
    <source>
        <dbReference type="PROSITE" id="PS51144"/>
    </source>
</evidence>
<dbReference type="PROSITE" id="PS00162">
    <property type="entry name" value="ALPHA_CA_1"/>
    <property type="match status" value="1"/>
</dbReference>
<dbReference type="STRING" id="52838.A0A4S8IAL7"/>
<evidence type="ECO:0000256" key="4">
    <source>
        <dbReference type="ARBA" id="ARBA00022833"/>
    </source>
</evidence>
<feature type="domain" description="Alpha-carbonic anhydrase" evidence="7">
    <location>
        <begin position="27"/>
        <end position="264"/>
    </location>
</feature>
<keyword evidence="9" id="KW-1185">Reference proteome</keyword>
<dbReference type="Gene3D" id="3.10.200.10">
    <property type="entry name" value="Alpha carbonic anhydrase"/>
    <property type="match status" value="1"/>
</dbReference>
<keyword evidence="5 6" id="KW-0456">Lyase</keyword>
<dbReference type="CDD" id="cd03124">
    <property type="entry name" value="alpha_CA_prokaryotic_like"/>
    <property type="match status" value="1"/>
</dbReference>
<proteinExistence type="inferred from homology"/>